<dbReference type="EMBL" id="AWFH01000011">
    <property type="protein sequence ID" value="KCZ62051.1"/>
    <property type="molecule type" value="Genomic_DNA"/>
</dbReference>
<dbReference type="GO" id="GO:0006885">
    <property type="term" value="P:regulation of pH"/>
    <property type="evidence" value="ECO:0007669"/>
    <property type="project" value="UniProtKB-UniRule"/>
</dbReference>
<comment type="catalytic activity">
    <reaction evidence="6">
        <text>Na(+)(in) + 2 H(+)(out) = Na(+)(out) + 2 H(+)(in)</text>
        <dbReference type="Rhea" id="RHEA:29251"/>
        <dbReference type="ChEBI" id="CHEBI:15378"/>
        <dbReference type="ChEBI" id="CHEBI:29101"/>
    </reaction>
</comment>
<comment type="subcellular location">
    <subcellularLocation>
        <location evidence="1">Cell inner membrane</location>
        <topology evidence="1">Multi-pass membrane protein</topology>
    </subcellularLocation>
    <subcellularLocation>
        <location evidence="6">Cell membrane</location>
        <topology evidence="6">Multi-pass membrane protein</topology>
    </subcellularLocation>
</comment>
<dbReference type="PATRIC" id="fig|1280948.3.peg.1484"/>
<gene>
    <name evidence="6" type="primary">nhaA</name>
    <name evidence="7" type="ORF">HY36_16305</name>
</gene>
<keyword evidence="3 6" id="KW-0812">Transmembrane</keyword>
<feature type="transmembrane region" description="Helical" evidence="6">
    <location>
        <begin position="273"/>
        <end position="296"/>
    </location>
</feature>
<dbReference type="HAMAP" id="MF_01844">
    <property type="entry name" value="NhaA"/>
    <property type="match status" value="1"/>
</dbReference>
<reference evidence="7 8" key="1">
    <citation type="journal article" date="2014" name="Antonie Van Leeuwenhoek">
        <title>Hyphomonas beringensis sp. nov. and Hyphomonas chukchiensis sp. nov., isolated from surface seawater of the Bering Sea and Chukchi Sea.</title>
        <authorList>
            <person name="Li C."/>
            <person name="Lai Q."/>
            <person name="Li G."/>
            <person name="Dong C."/>
            <person name="Wang J."/>
            <person name="Liao Y."/>
            <person name="Shao Z."/>
        </authorList>
    </citation>
    <scope>NUCLEOTIDE SEQUENCE [LARGE SCALE GENOMIC DNA]</scope>
    <source>
        <strain evidence="7 8">22II1-22F38</strain>
    </source>
</reference>
<dbReference type="InterPro" id="IPR004670">
    <property type="entry name" value="NhaA"/>
</dbReference>
<feature type="transmembrane region" description="Helical" evidence="6">
    <location>
        <begin position="110"/>
        <end position="129"/>
    </location>
</feature>
<keyword evidence="6" id="KW-0050">Antiport</keyword>
<feature type="transmembrane region" description="Helical" evidence="6">
    <location>
        <begin position="165"/>
        <end position="181"/>
    </location>
</feature>
<sequence>MAVFAAMLLAFAWVNSPAVEIYDLIHHTPLSLQVGAVGLSKPLVDWINEGLMVFFFFAIGLEIKREVLVGDLASPRKIALPAIGALGGMLVPAAVYLLFNAGNPETQHGWAVPVATDIVLALAVLSVLGTRIPSTLKVFLMALAVFDDFGTLVIIALFYTEGLSLVSLALAAAGLVGLIGLNRLRVTHMTPYVLIGIFVWVAVLESGVHATIAGVLVAWTIPLSVRGRPMLSIVETGMRPWVAYGVVPVFAFFNSGIHLAGMSSAALIGPASLGAGFGLFIGKPLGVFGAAALAVVSGLGKLPPAITWLHLLGASLLAGVGFTISLFVAALAFDHPAALQGVTLSVIIASTLSAVTGLGVLTLAAESPQPAESEERSRR</sequence>
<dbReference type="Gene3D" id="1.20.1530.10">
    <property type="entry name" value="Na+/H+ antiporter like domain"/>
    <property type="match status" value="1"/>
</dbReference>
<proteinExistence type="inferred from homology"/>
<feature type="transmembrane region" description="Helical" evidence="6">
    <location>
        <begin position="241"/>
        <end position="261"/>
    </location>
</feature>
<dbReference type="eggNOG" id="COG3004">
    <property type="taxonomic scope" value="Bacteria"/>
</dbReference>
<comment type="similarity">
    <text evidence="6">Belongs to the NhaA Na(+)/H(+) (TC 2.A.33) antiporter family.</text>
</comment>
<keyword evidence="8" id="KW-1185">Reference proteome</keyword>
<dbReference type="STRING" id="1280948.HY36_16305"/>
<dbReference type="GO" id="GO:0015385">
    <property type="term" value="F:sodium:proton antiporter activity"/>
    <property type="evidence" value="ECO:0007669"/>
    <property type="project" value="UniProtKB-UniRule"/>
</dbReference>
<accession>A0A059E2Y7</accession>
<feature type="transmembrane region" description="Helical" evidence="6">
    <location>
        <begin position="308"/>
        <end position="332"/>
    </location>
</feature>
<comment type="caution">
    <text evidence="7">The sequence shown here is derived from an EMBL/GenBank/DDBJ whole genome shotgun (WGS) entry which is preliminary data.</text>
</comment>
<dbReference type="AlphaFoldDB" id="A0A059E2Y7"/>
<dbReference type="PANTHER" id="PTHR30341:SF0">
    <property type="entry name" value="NA(+)_H(+) ANTIPORTER NHAA"/>
    <property type="match status" value="1"/>
</dbReference>
<feature type="transmembrane region" description="Helical" evidence="6">
    <location>
        <begin position="193"/>
        <end position="221"/>
    </location>
</feature>
<dbReference type="NCBIfam" id="TIGR00773">
    <property type="entry name" value="NhaA"/>
    <property type="match status" value="1"/>
</dbReference>
<evidence type="ECO:0000256" key="5">
    <source>
        <dbReference type="ARBA" id="ARBA00023136"/>
    </source>
</evidence>
<keyword evidence="4 6" id="KW-1133">Transmembrane helix</keyword>
<comment type="function">
    <text evidence="6">Na(+)/H(+) antiporter that extrudes sodium in exchange for external protons.</text>
</comment>
<evidence type="ECO:0000256" key="4">
    <source>
        <dbReference type="ARBA" id="ARBA00022989"/>
    </source>
</evidence>
<keyword evidence="6" id="KW-0915">Sodium</keyword>
<keyword evidence="2 6" id="KW-1003">Cell membrane</keyword>
<feature type="transmembrane region" description="Helical" evidence="6">
    <location>
        <begin position="344"/>
        <end position="365"/>
    </location>
</feature>
<dbReference type="Proteomes" id="UP000024547">
    <property type="component" value="Unassembled WGS sequence"/>
</dbReference>
<keyword evidence="5 6" id="KW-0472">Membrane</keyword>
<protein>
    <recommendedName>
        <fullName evidence="6">Na(+)/H(+) antiporter NhaA</fullName>
    </recommendedName>
    <alternativeName>
        <fullName evidence="6">Sodium/proton antiporter NhaA</fullName>
    </alternativeName>
</protein>
<dbReference type="GO" id="GO:0005886">
    <property type="term" value="C:plasma membrane"/>
    <property type="evidence" value="ECO:0007669"/>
    <property type="project" value="UniProtKB-SubCell"/>
</dbReference>
<dbReference type="Pfam" id="PF06965">
    <property type="entry name" value="Na_H_antiport_1"/>
    <property type="match status" value="1"/>
</dbReference>
<name>A0A059E2Y7_9PROT</name>
<evidence type="ECO:0000256" key="3">
    <source>
        <dbReference type="ARBA" id="ARBA00022692"/>
    </source>
</evidence>
<keyword evidence="6" id="KW-0739">Sodium transport</keyword>
<keyword evidence="6" id="KW-0406">Ion transport</keyword>
<feature type="transmembrane region" description="Helical" evidence="6">
    <location>
        <begin position="46"/>
        <end position="63"/>
    </location>
</feature>
<evidence type="ECO:0000256" key="2">
    <source>
        <dbReference type="ARBA" id="ARBA00022475"/>
    </source>
</evidence>
<dbReference type="InterPro" id="IPR023171">
    <property type="entry name" value="Na/H_antiporter_dom_sf"/>
</dbReference>
<feature type="transmembrane region" description="Helical" evidence="6">
    <location>
        <begin position="138"/>
        <end position="159"/>
    </location>
</feature>
<keyword evidence="6" id="KW-0813">Transport</keyword>
<evidence type="ECO:0000256" key="1">
    <source>
        <dbReference type="ARBA" id="ARBA00004429"/>
    </source>
</evidence>
<evidence type="ECO:0000256" key="6">
    <source>
        <dbReference type="HAMAP-Rule" id="MF_01844"/>
    </source>
</evidence>
<organism evidence="7 8">
    <name type="scientific">Hyphomonas atlantica</name>
    <dbReference type="NCBI Taxonomy" id="1280948"/>
    <lineage>
        <taxon>Bacteria</taxon>
        <taxon>Pseudomonadati</taxon>
        <taxon>Pseudomonadota</taxon>
        <taxon>Alphaproteobacteria</taxon>
        <taxon>Hyphomonadales</taxon>
        <taxon>Hyphomonadaceae</taxon>
        <taxon>Hyphomonas</taxon>
    </lineage>
</organism>
<dbReference type="PANTHER" id="PTHR30341">
    <property type="entry name" value="SODIUM ION/PROTON ANTIPORTER NHAA-RELATED"/>
    <property type="match status" value="1"/>
</dbReference>
<evidence type="ECO:0000313" key="7">
    <source>
        <dbReference type="EMBL" id="KCZ62051.1"/>
    </source>
</evidence>
<evidence type="ECO:0000313" key="8">
    <source>
        <dbReference type="Proteomes" id="UP000024547"/>
    </source>
</evidence>
<feature type="transmembrane region" description="Helical" evidence="6">
    <location>
        <begin position="78"/>
        <end position="98"/>
    </location>
</feature>